<name>A0A8H6CQQ7_9LECA</name>
<dbReference type="GeneID" id="59293609"/>
<keyword evidence="2" id="KW-1185">Reference proteome</keyword>
<dbReference type="InterPro" id="IPR038883">
    <property type="entry name" value="AN11006-like"/>
</dbReference>
<dbReference type="RefSeq" id="XP_037159245.1">
    <property type="nucleotide sequence ID" value="XM_037313845.1"/>
</dbReference>
<sequence length="273" mass="31591">MQSIVATRFRLKTWSPERTRTWQSTTSFVMVHFYDLPYEIRQMIYAQCLVVGEIHPYNSRDTSLRDRHSACAKTGCDLPTVALLQVSKTIRKEAEPALYERNMVQLGSAEFSQRFFERCLNTSERKLWLKSVSMWLDDGEITEADQRAVLDTLFPERAYTEVPWAKKVQDAYKQYIGETVWPRKVLPLLDSCKLNTLVMDFSEALCQADCCTMCSHAVQSFRKGFAMGLPARFVIQGLGRGAKASRKLVQRWTSRRMTDLDRKLVLDIFSDEE</sequence>
<dbReference type="AlphaFoldDB" id="A0A8H6CQQ7"/>
<evidence type="ECO:0000313" key="2">
    <source>
        <dbReference type="Proteomes" id="UP000578531"/>
    </source>
</evidence>
<reference evidence="1 2" key="1">
    <citation type="journal article" date="2020" name="Genomics">
        <title>Complete, high-quality genomes from long-read metagenomic sequencing of two wolf lichen thalli reveals enigmatic genome architecture.</title>
        <authorList>
            <person name="McKenzie S.K."/>
            <person name="Walston R.F."/>
            <person name="Allen J.L."/>
        </authorList>
    </citation>
    <scope>NUCLEOTIDE SEQUENCE [LARGE SCALE GENOMIC DNA]</scope>
    <source>
        <strain evidence="1">WasteWater2</strain>
    </source>
</reference>
<dbReference type="PANTHER" id="PTHR42085">
    <property type="entry name" value="F-BOX DOMAIN-CONTAINING PROTEIN"/>
    <property type="match status" value="1"/>
</dbReference>
<dbReference type="Proteomes" id="UP000578531">
    <property type="component" value="Unassembled WGS sequence"/>
</dbReference>
<comment type="caution">
    <text evidence="1">The sequence shown here is derived from an EMBL/GenBank/DDBJ whole genome shotgun (WGS) entry which is preliminary data.</text>
</comment>
<dbReference type="PANTHER" id="PTHR42085:SF8">
    <property type="entry name" value="F-BOX DOMAIN-CONTAINING PROTEIN"/>
    <property type="match status" value="1"/>
</dbReference>
<gene>
    <name evidence="1" type="ORF">HO173_011972</name>
</gene>
<proteinExistence type="predicted"/>
<evidence type="ECO:0000313" key="1">
    <source>
        <dbReference type="EMBL" id="KAF6227754.1"/>
    </source>
</evidence>
<accession>A0A8H6CQQ7</accession>
<protein>
    <submittedName>
        <fullName evidence="1">Uncharacterized protein</fullName>
    </submittedName>
</protein>
<dbReference type="EMBL" id="JACCJC010000081">
    <property type="protein sequence ID" value="KAF6227754.1"/>
    <property type="molecule type" value="Genomic_DNA"/>
</dbReference>
<dbReference type="OrthoDB" id="5413827at2759"/>
<organism evidence="1 2">
    <name type="scientific">Letharia columbiana</name>
    <dbReference type="NCBI Taxonomy" id="112416"/>
    <lineage>
        <taxon>Eukaryota</taxon>
        <taxon>Fungi</taxon>
        <taxon>Dikarya</taxon>
        <taxon>Ascomycota</taxon>
        <taxon>Pezizomycotina</taxon>
        <taxon>Lecanoromycetes</taxon>
        <taxon>OSLEUM clade</taxon>
        <taxon>Lecanoromycetidae</taxon>
        <taxon>Lecanorales</taxon>
        <taxon>Lecanorineae</taxon>
        <taxon>Parmeliaceae</taxon>
        <taxon>Letharia</taxon>
    </lineage>
</organism>